<evidence type="ECO:0000259" key="2">
    <source>
        <dbReference type="Pfam" id="PF04233"/>
    </source>
</evidence>
<dbReference type="InterPro" id="IPR006528">
    <property type="entry name" value="Phage_head_morphogenesis_dom"/>
</dbReference>
<accession>A0A8S5LZS4</accession>
<dbReference type="EMBL" id="BK014784">
    <property type="protein sequence ID" value="DAD75454.1"/>
    <property type="molecule type" value="Genomic_DNA"/>
</dbReference>
<sequence>MADKAHRETDKLLLSLERRIRRIYRQTQDEVRQAWDAYMAEAEPKLTSLQEKYEAAKEAGDKAEIKRAGRELSLAKREATVQNDRFKSIAEQTAENLSHVNEIALEYTNGRLPEVYALNYNAIGKAAKQELRGFSFSLVDAHAVENLILRGDRSLLPLRKLNKAKDVRWNMKKINSEVMQGILQGESIPKIANRIAKVQQMNMHAAVRTARTAVTGAENKGRVDMLGEMESKGVAVNKMWIAAHDARTRDWHAELDMKSVPQDKPFVNSIGSIMYPGDPAADPANTYNCRCALGYKIVGFKPLSEVSKN</sequence>
<reference evidence="3" key="1">
    <citation type="journal article" date="2021" name="Proc. Natl. Acad. Sci. U.S.A.">
        <title>A Catalog of Tens of Thousands of Viruses from Human Metagenomes Reveals Hidden Associations with Chronic Diseases.</title>
        <authorList>
            <person name="Tisza M.J."/>
            <person name="Buck C.B."/>
        </authorList>
    </citation>
    <scope>NUCLEOTIDE SEQUENCE</scope>
    <source>
        <strain evidence="3">CtuvC1</strain>
    </source>
</reference>
<feature type="coiled-coil region" evidence="1">
    <location>
        <begin position="39"/>
        <end position="66"/>
    </location>
</feature>
<feature type="domain" description="Phage head morphogenesis" evidence="2">
    <location>
        <begin position="172"/>
        <end position="293"/>
    </location>
</feature>
<keyword evidence="1" id="KW-0175">Coiled coil</keyword>
<name>A0A8S5LZS4_9CAUD</name>
<proteinExistence type="predicted"/>
<organism evidence="3">
    <name type="scientific">Siphoviridae sp. ctuvC1</name>
    <dbReference type="NCBI Taxonomy" id="2826507"/>
    <lineage>
        <taxon>Viruses</taxon>
        <taxon>Duplodnaviria</taxon>
        <taxon>Heunggongvirae</taxon>
        <taxon>Uroviricota</taxon>
        <taxon>Caudoviricetes</taxon>
    </lineage>
</organism>
<protein>
    <submittedName>
        <fullName evidence="3">Minor capsid protein</fullName>
    </submittedName>
</protein>
<evidence type="ECO:0000313" key="3">
    <source>
        <dbReference type="EMBL" id="DAD75454.1"/>
    </source>
</evidence>
<evidence type="ECO:0000256" key="1">
    <source>
        <dbReference type="SAM" id="Coils"/>
    </source>
</evidence>
<dbReference type="Pfam" id="PF04233">
    <property type="entry name" value="Phage_Mu_F"/>
    <property type="match status" value="1"/>
</dbReference>